<evidence type="ECO:0000256" key="1">
    <source>
        <dbReference type="ARBA" id="ARBA00004370"/>
    </source>
</evidence>
<dbReference type="WBParaSite" id="TTAC_0000813401-mRNA-1">
    <property type="protein sequence ID" value="TTAC_0000813401-mRNA-1"/>
    <property type="gene ID" value="TTAC_0000813401"/>
</dbReference>
<dbReference type="PANTHER" id="PTHR46641">
    <property type="entry name" value="FMRFAMIDE RECEPTOR-RELATED"/>
    <property type="match status" value="1"/>
</dbReference>
<dbReference type="InterPro" id="IPR017452">
    <property type="entry name" value="GPCR_Rhodpsn_7TM"/>
</dbReference>
<dbReference type="SUPFAM" id="SSF81321">
    <property type="entry name" value="Family A G protein-coupled receptor-like"/>
    <property type="match status" value="1"/>
</dbReference>
<feature type="transmembrane region" description="Helical" evidence="5">
    <location>
        <begin position="48"/>
        <end position="69"/>
    </location>
</feature>
<organism evidence="9">
    <name type="scientific">Hydatigena taeniaeformis</name>
    <name type="common">Feline tapeworm</name>
    <name type="synonym">Taenia taeniaeformis</name>
    <dbReference type="NCBI Taxonomy" id="6205"/>
    <lineage>
        <taxon>Eukaryota</taxon>
        <taxon>Metazoa</taxon>
        <taxon>Spiralia</taxon>
        <taxon>Lophotrochozoa</taxon>
        <taxon>Platyhelminthes</taxon>
        <taxon>Cestoda</taxon>
        <taxon>Eucestoda</taxon>
        <taxon>Cyclophyllidea</taxon>
        <taxon>Taeniidae</taxon>
        <taxon>Hydatigera</taxon>
    </lineage>
</organism>
<feature type="domain" description="G-protein coupled receptors family 1 profile" evidence="6">
    <location>
        <begin position="1"/>
        <end position="256"/>
    </location>
</feature>
<evidence type="ECO:0000256" key="3">
    <source>
        <dbReference type="ARBA" id="ARBA00022989"/>
    </source>
</evidence>
<dbReference type="PROSITE" id="PS50262">
    <property type="entry name" value="G_PROTEIN_RECEP_F1_2"/>
    <property type="match status" value="1"/>
</dbReference>
<feature type="transmembrane region" description="Helical" evidence="5">
    <location>
        <begin position="240"/>
        <end position="258"/>
    </location>
</feature>
<dbReference type="OrthoDB" id="6271103at2759"/>
<dbReference type="AlphaFoldDB" id="A0A158REV0"/>
<keyword evidence="4 5" id="KW-0472">Membrane</keyword>
<dbReference type="STRING" id="6205.A0A158REV0"/>
<sequence>MFMRQQRMNYCLPSSTRLILSCIAAADVGYLSFMLIFCLFHTNKHTQWPVAFALLYCGFNIFEIFRNWLLIAMSFERFLFFLKPVKFKLLWSLSHVRIIVICIAVGSVICRIPDMLLAAALICHPLRSQLIRTSKLVHIFMDLLALACLPIVLMLVFSFLTTKTITDVMHKKFLSMQAGTPVKNAPDNSIKIVSILRNALIVFVITSLPAIPSSILRTYLVLNEVRESHLNTVSGVMNGVTNLLSIINSTSNFFIYVCQSRRYRGILVECLCSWCHKGKTSWKPFTLEKNIVSHNAYAKLPSSYVLSQHECRRIGHTVTTFPHHVGVLCAKSKSHFNHDQVSSLLSVTEAQHLLYHTTTVASFFKSTAQEQLRRLGA</sequence>
<feature type="transmembrane region" description="Helical" evidence="5">
    <location>
        <begin position="136"/>
        <end position="162"/>
    </location>
</feature>
<gene>
    <name evidence="7" type="ORF">TTAC_LOCUS8119</name>
</gene>
<evidence type="ECO:0000256" key="4">
    <source>
        <dbReference type="ARBA" id="ARBA00023136"/>
    </source>
</evidence>
<proteinExistence type="predicted"/>
<accession>A0A158REV0</accession>
<keyword evidence="2 5" id="KW-0812">Transmembrane</keyword>
<reference evidence="9" key="1">
    <citation type="submission" date="2016-04" db="UniProtKB">
        <authorList>
            <consortium name="WormBaseParasite"/>
        </authorList>
    </citation>
    <scope>IDENTIFICATION</scope>
</reference>
<dbReference type="Proteomes" id="UP000274429">
    <property type="component" value="Unassembled WGS sequence"/>
</dbReference>
<dbReference type="InterPro" id="IPR052954">
    <property type="entry name" value="GPCR-Ligand_Int"/>
</dbReference>
<evidence type="ECO:0000259" key="6">
    <source>
        <dbReference type="PROSITE" id="PS50262"/>
    </source>
</evidence>
<feature type="transmembrane region" description="Helical" evidence="5">
    <location>
        <begin position="20"/>
        <end position="42"/>
    </location>
</feature>
<dbReference type="PANTHER" id="PTHR46641:SF2">
    <property type="entry name" value="FMRFAMIDE RECEPTOR"/>
    <property type="match status" value="1"/>
</dbReference>
<feature type="transmembrane region" description="Helical" evidence="5">
    <location>
        <begin position="89"/>
        <end position="109"/>
    </location>
</feature>
<reference evidence="7 8" key="2">
    <citation type="submission" date="2018-11" db="EMBL/GenBank/DDBJ databases">
        <authorList>
            <consortium name="Pathogen Informatics"/>
        </authorList>
    </citation>
    <scope>NUCLEOTIDE SEQUENCE [LARGE SCALE GENOMIC DNA]</scope>
</reference>
<keyword evidence="8" id="KW-1185">Reference proteome</keyword>
<dbReference type="Gene3D" id="1.20.1070.10">
    <property type="entry name" value="Rhodopsin 7-helix transmembrane proteins"/>
    <property type="match status" value="1"/>
</dbReference>
<comment type="subcellular location">
    <subcellularLocation>
        <location evidence="1">Membrane</location>
    </subcellularLocation>
</comment>
<evidence type="ECO:0000256" key="5">
    <source>
        <dbReference type="SAM" id="Phobius"/>
    </source>
</evidence>
<dbReference type="EMBL" id="UYWX01020450">
    <property type="protein sequence ID" value="VDM32622.1"/>
    <property type="molecule type" value="Genomic_DNA"/>
</dbReference>
<feature type="transmembrane region" description="Helical" evidence="5">
    <location>
        <begin position="199"/>
        <end position="220"/>
    </location>
</feature>
<evidence type="ECO:0000313" key="9">
    <source>
        <dbReference type="WBParaSite" id="TTAC_0000813401-mRNA-1"/>
    </source>
</evidence>
<name>A0A158REV0_HYDTA</name>
<protein>
    <submittedName>
        <fullName evidence="9">G_PROTEIN_RECEP_F1_2 domain-containing protein</fullName>
    </submittedName>
</protein>
<evidence type="ECO:0000256" key="2">
    <source>
        <dbReference type="ARBA" id="ARBA00022692"/>
    </source>
</evidence>
<evidence type="ECO:0000313" key="8">
    <source>
        <dbReference type="Proteomes" id="UP000274429"/>
    </source>
</evidence>
<dbReference type="GO" id="GO:0016020">
    <property type="term" value="C:membrane"/>
    <property type="evidence" value="ECO:0007669"/>
    <property type="project" value="UniProtKB-SubCell"/>
</dbReference>
<evidence type="ECO:0000313" key="7">
    <source>
        <dbReference type="EMBL" id="VDM32622.1"/>
    </source>
</evidence>
<keyword evidence="3 5" id="KW-1133">Transmembrane helix</keyword>